<sequence>MEDGGGKRSSEPIGSGAATGAVDLTKAVFDSGLKLLMTTGLPEPRARSMIGKWRSQYGDGATLAVISRAEIVRPEVPIEWITEGLKAERNRSNGQPIQPLTRGTTLDAIRGAIDATGGAEGGGSPAEGAGDWGAWDMPDPMLALGHVER</sequence>
<dbReference type="AlphaFoldDB" id="A0AAC8Z0W3"/>
<gene>
    <name evidence="2" type="ORF">ATM17_12775</name>
</gene>
<name>A0AAC8Z0W3_SPHMC</name>
<dbReference type="Proteomes" id="UP000076088">
    <property type="component" value="Chromosome"/>
</dbReference>
<proteinExistence type="predicted"/>
<evidence type="ECO:0000313" key="3">
    <source>
        <dbReference type="Proteomes" id="UP000076088"/>
    </source>
</evidence>
<feature type="region of interest" description="Disordered" evidence="1">
    <location>
        <begin position="114"/>
        <end position="137"/>
    </location>
</feature>
<reference evidence="2 3" key="2">
    <citation type="journal article" date="2016" name="Genome Announc.">
        <title>Complete Genome Sequence of Sphingopyxis macrogoltabida Strain 203N (NBRC 111659), a Polyethylene Glycol Degrader.</title>
        <authorList>
            <person name="Ohtsubo Y."/>
            <person name="Nonoyama S."/>
            <person name="Nagata Y."/>
            <person name="Numata M."/>
            <person name="Tsuchikane K."/>
            <person name="Hosoyama A."/>
            <person name="Yamazoe A."/>
            <person name="Tsuda M."/>
            <person name="Fujita N."/>
            <person name="Kawai F."/>
        </authorList>
    </citation>
    <scope>NUCLEOTIDE SEQUENCE [LARGE SCALE GENOMIC DNA]</scope>
    <source>
        <strain evidence="2 3">203N</strain>
    </source>
</reference>
<reference evidence="3" key="1">
    <citation type="submission" date="2015-11" db="EMBL/GenBank/DDBJ databases">
        <title>Complete genome sequence of a polyethylene-glycol degrader Sphingopyxis macrogoltabida 203N (NBRC 111659).</title>
        <authorList>
            <person name="Yoshiyuki O."/>
            <person name="Shouta N."/>
            <person name="Nagata Y."/>
            <person name="Numata M."/>
            <person name="Tsuchikane K."/>
            <person name="Hosoyama A."/>
            <person name="Yamazoe A."/>
            <person name="Tsuda M."/>
            <person name="Fujita N."/>
            <person name="Kawai F."/>
        </authorList>
    </citation>
    <scope>NUCLEOTIDE SEQUENCE [LARGE SCALE GENOMIC DNA]</scope>
    <source>
        <strain evidence="3">203N</strain>
    </source>
</reference>
<protein>
    <submittedName>
        <fullName evidence="2">Uncharacterized protein</fullName>
    </submittedName>
</protein>
<dbReference type="EMBL" id="CP013344">
    <property type="protein sequence ID" value="AMU89910.1"/>
    <property type="molecule type" value="Genomic_DNA"/>
</dbReference>
<evidence type="ECO:0000313" key="2">
    <source>
        <dbReference type="EMBL" id="AMU89910.1"/>
    </source>
</evidence>
<keyword evidence="3" id="KW-1185">Reference proteome</keyword>
<evidence type="ECO:0000256" key="1">
    <source>
        <dbReference type="SAM" id="MobiDB-lite"/>
    </source>
</evidence>
<accession>A0AAC8Z0W3</accession>
<organism evidence="2 3">
    <name type="scientific">Sphingopyxis macrogoltabida</name>
    <name type="common">Sphingomonas macrogoltabidus</name>
    <dbReference type="NCBI Taxonomy" id="33050"/>
    <lineage>
        <taxon>Bacteria</taxon>
        <taxon>Pseudomonadati</taxon>
        <taxon>Pseudomonadota</taxon>
        <taxon>Alphaproteobacteria</taxon>
        <taxon>Sphingomonadales</taxon>
        <taxon>Sphingomonadaceae</taxon>
        <taxon>Sphingopyxis</taxon>
    </lineage>
</organism>